<proteinExistence type="predicted"/>
<evidence type="ECO:0000313" key="1">
    <source>
        <dbReference type="EMBL" id="KGD61185.1"/>
    </source>
</evidence>
<dbReference type="Pfam" id="PF13692">
    <property type="entry name" value="Glyco_trans_1_4"/>
    <property type="match status" value="1"/>
</dbReference>
<organism evidence="1 2">
    <name type="scientific">Alcanivorax jadensis T9</name>
    <dbReference type="NCBI Taxonomy" id="1177181"/>
    <lineage>
        <taxon>Bacteria</taxon>
        <taxon>Pseudomonadati</taxon>
        <taxon>Pseudomonadota</taxon>
        <taxon>Gammaproteobacteria</taxon>
        <taxon>Oceanospirillales</taxon>
        <taxon>Alcanivoracaceae</taxon>
        <taxon>Alcanivorax</taxon>
    </lineage>
</organism>
<dbReference type="RefSeq" id="WP_035246952.1">
    <property type="nucleotide sequence ID" value="NZ_ARXU01000005.1"/>
</dbReference>
<reference evidence="1 2" key="1">
    <citation type="submission" date="2012-09" db="EMBL/GenBank/DDBJ databases">
        <title>Genome Sequence of alkane-degrading Bacterium Alcanivorax jadensis T9.</title>
        <authorList>
            <person name="Lai Q."/>
            <person name="Shao Z."/>
        </authorList>
    </citation>
    <scope>NUCLEOTIDE SEQUENCE [LARGE SCALE GENOMIC DNA]</scope>
    <source>
        <strain evidence="1 2">T9</strain>
    </source>
</reference>
<dbReference type="EMBL" id="ARXU01000005">
    <property type="protein sequence ID" value="KGD61185.1"/>
    <property type="molecule type" value="Genomic_DNA"/>
</dbReference>
<protein>
    <recommendedName>
        <fullName evidence="3">Glycosyltransferase</fullName>
    </recommendedName>
</protein>
<evidence type="ECO:0000313" key="2">
    <source>
        <dbReference type="Proteomes" id="UP000029443"/>
    </source>
</evidence>
<gene>
    <name evidence="1" type="ORF">T9A_01634</name>
</gene>
<dbReference type="Proteomes" id="UP000029443">
    <property type="component" value="Unassembled WGS sequence"/>
</dbReference>
<evidence type="ECO:0008006" key="3">
    <source>
        <dbReference type="Google" id="ProtNLM"/>
    </source>
</evidence>
<keyword evidence="2" id="KW-1185">Reference proteome</keyword>
<comment type="caution">
    <text evidence="1">The sequence shown here is derived from an EMBL/GenBank/DDBJ whole genome shotgun (WGS) entry which is preliminary data.</text>
</comment>
<name>A0ABR4WCT2_9GAMM</name>
<dbReference type="SUPFAM" id="SSF53756">
    <property type="entry name" value="UDP-Glycosyltransferase/glycogen phosphorylase"/>
    <property type="match status" value="1"/>
</dbReference>
<accession>A0ABR4WCT2</accession>
<dbReference type="Gene3D" id="3.40.50.2000">
    <property type="entry name" value="Glycogen Phosphorylase B"/>
    <property type="match status" value="2"/>
</dbReference>
<sequence length="378" mass="43062">MSKARRINFNVLLISAESWSGHWVSKHHYAKALVDAGISVYFLEPPTLGSKKFTVQEAKDVLGVHVLSCRRVFPALQYIPGIFRRLIERRWLNSLERFLDINFDVVWLFENSRFFDMRFAAHRLKIYHQVDLNQNFHPLTAAKTADIVLCTSDVIANNLAKSGKKIHKIHHGVTLHQGNPQTLSESSKIKNSDINAAYVGNLDIDYLDLPLLEEAVSMHPEIVFHLVGGYCSEGETYSALKKYQNVRWWGQVNPAAVASILHTIDISLLIYKAETYRDQLSSPHKVMEYLAAGAVCVATYTDEYKDRPELLQMAERREDYLLLLAEVVKSLEVYNSPDAVKCRQAFAGSHTYSKQLQRIVAIIENAGFKMPILRARDE</sequence>